<protein>
    <submittedName>
        <fullName evidence="2">Uncharacterized protein</fullName>
    </submittedName>
</protein>
<organism evidence="2 3">
    <name type="scientific">Anoxybacteroides amylolyticum</name>
    <dbReference type="NCBI Taxonomy" id="294699"/>
    <lineage>
        <taxon>Bacteria</taxon>
        <taxon>Bacillati</taxon>
        <taxon>Bacillota</taxon>
        <taxon>Bacilli</taxon>
        <taxon>Bacillales</taxon>
        <taxon>Anoxybacillaceae</taxon>
        <taxon>Anoxybacteroides</taxon>
    </lineage>
</organism>
<gene>
    <name evidence="2" type="ORF">GFC30_2890</name>
</gene>
<keyword evidence="1" id="KW-0472">Membrane</keyword>
<evidence type="ECO:0000313" key="3">
    <source>
        <dbReference type="Proteomes" id="UP000076865"/>
    </source>
</evidence>
<keyword evidence="3" id="KW-1185">Reference proteome</keyword>
<proteinExistence type="predicted"/>
<accession>A0A160F5U9</accession>
<reference evidence="2 3" key="1">
    <citation type="journal article" date="2006" name="Syst. Appl. Microbiol.">
        <title>Anoxybacillus amylolyticus sp. nov., a thermophilic amylase producing bacterium isolated from Mount Rittmann (Antarctica).</title>
        <authorList>
            <person name="Poli A."/>
            <person name="Esposito E."/>
            <person name="Lama L."/>
            <person name="Orlando P."/>
            <person name="Nicolaus G."/>
            <person name="de Appolonia F."/>
            <person name="Gambacorta A."/>
            <person name="Nicolaus B."/>
        </authorList>
    </citation>
    <scope>NUCLEOTIDE SEQUENCE [LARGE SCALE GENOMIC DNA]</scope>
    <source>
        <strain evidence="2 3">DSM 15939</strain>
    </source>
</reference>
<dbReference type="EMBL" id="CP015438">
    <property type="protein sequence ID" value="ANB61531.1"/>
    <property type="molecule type" value="Genomic_DNA"/>
</dbReference>
<evidence type="ECO:0000313" key="2">
    <source>
        <dbReference type="EMBL" id="ANB61531.1"/>
    </source>
</evidence>
<keyword evidence="1" id="KW-1133">Transmembrane helix</keyword>
<dbReference type="KEGG" id="aamy:GFC30_2890"/>
<keyword evidence="1" id="KW-0812">Transmembrane</keyword>
<dbReference type="OrthoDB" id="2349072at2"/>
<evidence type="ECO:0000256" key="1">
    <source>
        <dbReference type="SAM" id="Phobius"/>
    </source>
</evidence>
<dbReference type="PATRIC" id="fig|294699.3.peg.2978"/>
<sequence>MNEKGYSLVLTLLIVTIFFMLGLTILSVSLYQAKFTQTRVEDVTSLHEATKAIEETIAEIKVKIEGLTLTTPLQLDVDLGNSETGFIKQLTERYGVNIQDVTSDNNIDRTKLFTRVYLLSKPYGTKTVWRKIIITNTPSFLKYAVGSRKDVTLNGGAYIDGNIYTGNDFYLTNTANYIYNSLKYSKQTSFPTTSKTSILFVNGNRYVCDHENGAKACYDLSSSDFMKNEINFTINPSTLPFQYTGPVVQKEQEEFIDVNFDFTLKDKLLSAAGINSFNLNDQEQYKSLIQLDIPNLVTALKGKFAVIHDIQDLPNAINSGKSILFEGYGSPYLDLTSLHLNDDQWLIVSGDVFLENSGTTPLNLKGNIIILGNLDIRGNVAFDATIYVDGNTSIYNAVISGLNGKEVVILTKGELQIARINEFQNNFSLTTPNLKGFFYTDSNAIIYAVGSYINIQGGLFANGTEQLIPDTDSTGLVINAYRGATADTGTNISFTPPLLPEEQQAEQARFVVKHDMNVFINRGLGLPLVKKLALIPDKLQIK</sequence>
<dbReference type="AlphaFoldDB" id="A0A160F5U9"/>
<name>A0A160F5U9_9BACL</name>
<dbReference type="RefSeq" id="WP_066326503.1">
    <property type="nucleotide sequence ID" value="NZ_CP015438.1"/>
</dbReference>
<feature type="transmembrane region" description="Helical" evidence="1">
    <location>
        <begin position="6"/>
        <end position="31"/>
    </location>
</feature>
<dbReference type="Proteomes" id="UP000076865">
    <property type="component" value="Chromosome"/>
</dbReference>